<dbReference type="InterPro" id="IPR007471">
    <property type="entry name" value="N-end_Aminoacyl_Trfase_N"/>
</dbReference>
<dbReference type="PANTHER" id="PTHR21367:SF1">
    <property type="entry name" value="ARGINYL-TRNA--PROTEIN TRANSFERASE 1"/>
    <property type="match status" value="1"/>
</dbReference>
<evidence type="ECO:0000256" key="4">
    <source>
        <dbReference type="HAMAP-Rule" id="MF_00689"/>
    </source>
</evidence>
<keyword evidence="8" id="KW-1185">Reference proteome</keyword>
<evidence type="ECO:0000313" key="7">
    <source>
        <dbReference type="EMBL" id="MEN3930622.1"/>
    </source>
</evidence>
<evidence type="ECO:0000256" key="1">
    <source>
        <dbReference type="ARBA" id="ARBA00022490"/>
    </source>
</evidence>
<dbReference type="EC" id="2.3.2.29" evidence="4"/>
<feature type="domain" description="N-end aminoacyl transferase N-terminal" evidence="5">
    <location>
        <begin position="18"/>
        <end position="87"/>
    </location>
</feature>
<comment type="caution">
    <text evidence="7">The sequence shown here is derived from an EMBL/GenBank/DDBJ whole genome shotgun (WGS) entry which is preliminary data.</text>
</comment>
<evidence type="ECO:0000313" key="8">
    <source>
        <dbReference type="Proteomes" id="UP001418637"/>
    </source>
</evidence>
<evidence type="ECO:0000256" key="2">
    <source>
        <dbReference type="ARBA" id="ARBA00022679"/>
    </source>
</evidence>
<gene>
    <name evidence="4" type="primary">bpt</name>
    <name evidence="7" type="ORF">WJT86_06030</name>
</gene>
<dbReference type="NCBIfam" id="NF002346">
    <property type="entry name" value="PRK01305.2-3"/>
    <property type="match status" value="1"/>
</dbReference>
<feature type="domain" description="N-end rule aminoacyl transferase C-terminal" evidence="6">
    <location>
        <begin position="107"/>
        <end position="239"/>
    </location>
</feature>
<dbReference type="PANTHER" id="PTHR21367">
    <property type="entry name" value="ARGININE-TRNA-PROTEIN TRANSFERASE 1"/>
    <property type="match status" value="1"/>
</dbReference>
<keyword evidence="2 4" id="KW-0808">Transferase</keyword>
<protein>
    <recommendedName>
        <fullName evidence="4">Aspartate/glutamate leucyltransferase</fullName>
        <ecNumber evidence="4">2.3.2.29</ecNumber>
    </recommendedName>
</protein>
<name>A0ABV0BLC9_9HYPH</name>
<accession>A0ABV0BLC9</accession>
<dbReference type="EMBL" id="JBBYXI010000002">
    <property type="protein sequence ID" value="MEN3930622.1"/>
    <property type="molecule type" value="Genomic_DNA"/>
</dbReference>
<proteinExistence type="inferred from homology"/>
<dbReference type="Pfam" id="PF04376">
    <property type="entry name" value="ATE_N"/>
    <property type="match status" value="1"/>
</dbReference>
<dbReference type="Pfam" id="PF04377">
    <property type="entry name" value="ATE_C"/>
    <property type="match status" value="1"/>
</dbReference>
<keyword evidence="3 4" id="KW-0012">Acyltransferase</keyword>
<dbReference type="RefSeq" id="WP_346336624.1">
    <property type="nucleotide sequence ID" value="NZ_JBBYXI010000002.1"/>
</dbReference>
<dbReference type="SUPFAM" id="SSF55729">
    <property type="entry name" value="Acyl-CoA N-acyltransferases (Nat)"/>
    <property type="match status" value="1"/>
</dbReference>
<comment type="similarity">
    <text evidence="4">Belongs to the R-transferase family. Bpt subfamily.</text>
</comment>
<comment type="subcellular location">
    <subcellularLocation>
        <location evidence="4">Cytoplasm</location>
    </subcellularLocation>
</comment>
<evidence type="ECO:0000259" key="5">
    <source>
        <dbReference type="Pfam" id="PF04376"/>
    </source>
</evidence>
<comment type="function">
    <text evidence="4">Functions in the N-end rule pathway of protein degradation where it conjugates Leu from its aminoacyl-tRNA to the N-termini of proteins containing an N-terminal aspartate or glutamate.</text>
</comment>
<reference evidence="7 8" key="1">
    <citation type="submission" date="2024-04" db="EMBL/GenBank/DDBJ databases">
        <title>A novel species isolated from cricket.</title>
        <authorList>
            <person name="Wang H.-C."/>
        </authorList>
    </citation>
    <scope>NUCLEOTIDE SEQUENCE [LARGE SCALE GENOMIC DNA]</scope>
    <source>
        <strain evidence="7 8">WL0021</strain>
    </source>
</reference>
<comment type="catalytic activity">
    <reaction evidence="4">
        <text>N-terminal L-glutamyl-[protein] + L-leucyl-tRNA(Leu) = N-terminal L-leucyl-L-glutamyl-[protein] + tRNA(Leu) + H(+)</text>
        <dbReference type="Rhea" id="RHEA:50412"/>
        <dbReference type="Rhea" id="RHEA-COMP:9613"/>
        <dbReference type="Rhea" id="RHEA-COMP:9622"/>
        <dbReference type="Rhea" id="RHEA-COMP:12664"/>
        <dbReference type="Rhea" id="RHEA-COMP:12668"/>
        <dbReference type="ChEBI" id="CHEBI:15378"/>
        <dbReference type="ChEBI" id="CHEBI:64721"/>
        <dbReference type="ChEBI" id="CHEBI:78442"/>
        <dbReference type="ChEBI" id="CHEBI:78494"/>
        <dbReference type="ChEBI" id="CHEBI:133041"/>
        <dbReference type="EC" id="2.3.2.29"/>
    </reaction>
</comment>
<dbReference type="GO" id="GO:0004057">
    <property type="term" value="F:arginyl-tRNA--protein transferase activity"/>
    <property type="evidence" value="ECO:0007669"/>
    <property type="project" value="UniProtKB-EC"/>
</dbReference>
<keyword evidence="1 4" id="KW-0963">Cytoplasm</keyword>
<dbReference type="InterPro" id="IPR030700">
    <property type="entry name" value="N-end_Aminoacyl_Trfase"/>
</dbReference>
<dbReference type="Proteomes" id="UP001418637">
    <property type="component" value="Unassembled WGS sequence"/>
</dbReference>
<dbReference type="NCBIfam" id="NF002342">
    <property type="entry name" value="PRK01305.1-3"/>
    <property type="match status" value="1"/>
</dbReference>
<dbReference type="InterPro" id="IPR016181">
    <property type="entry name" value="Acyl_CoA_acyltransferase"/>
</dbReference>
<sequence length="249" mass="28707">MTHHSHQTQRFYLTPATKCPYLPGQLERKIFTDIVGEQATELNDLLAHSGFRRSQLIAYRPACETCSACTSTRIVVDQFKPSSNMKRVRSHNQDLIGMVVPNKYTSEQYALFKRYLEARHRDGGMVEMSVLDYRSMIEESTIETFLIEYRIKDADSAFTGRSSGELVAVALTDKLSDGFSMVYSFFDPDANSRSLGTHIILDHIERSQKSGLPYLYLGYWVEGSRKMDYKRRYQPQELLTQNGWERVTL</sequence>
<dbReference type="InterPro" id="IPR017138">
    <property type="entry name" value="Asp_Glu_LeuTrfase"/>
</dbReference>
<evidence type="ECO:0000259" key="6">
    <source>
        <dbReference type="Pfam" id="PF04377"/>
    </source>
</evidence>
<comment type="catalytic activity">
    <reaction evidence="4">
        <text>N-terminal L-aspartyl-[protein] + L-leucyl-tRNA(Leu) = N-terminal L-leucyl-L-aspartyl-[protein] + tRNA(Leu) + H(+)</text>
        <dbReference type="Rhea" id="RHEA:50420"/>
        <dbReference type="Rhea" id="RHEA-COMP:9613"/>
        <dbReference type="Rhea" id="RHEA-COMP:9622"/>
        <dbReference type="Rhea" id="RHEA-COMP:12669"/>
        <dbReference type="Rhea" id="RHEA-COMP:12674"/>
        <dbReference type="ChEBI" id="CHEBI:15378"/>
        <dbReference type="ChEBI" id="CHEBI:64720"/>
        <dbReference type="ChEBI" id="CHEBI:78442"/>
        <dbReference type="ChEBI" id="CHEBI:78494"/>
        <dbReference type="ChEBI" id="CHEBI:133042"/>
        <dbReference type="EC" id="2.3.2.29"/>
    </reaction>
</comment>
<dbReference type="PIRSF" id="PIRSF037208">
    <property type="entry name" value="ATE_pro_prd"/>
    <property type="match status" value="1"/>
</dbReference>
<dbReference type="NCBIfam" id="NF002341">
    <property type="entry name" value="PRK01305.1-1"/>
    <property type="match status" value="1"/>
</dbReference>
<evidence type="ECO:0000256" key="3">
    <source>
        <dbReference type="ARBA" id="ARBA00023315"/>
    </source>
</evidence>
<organism evidence="7 8">
    <name type="scientific">Hohaiivirga grylli</name>
    <dbReference type="NCBI Taxonomy" id="3133970"/>
    <lineage>
        <taxon>Bacteria</taxon>
        <taxon>Pseudomonadati</taxon>
        <taxon>Pseudomonadota</taxon>
        <taxon>Alphaproteobacteria</taxon>
        <taxon>Hyphomicrobiales</taxon>
        <taxon>Methylobacteriaceae</taxon>
        <taxon>Hohaiivirga</taxon>
    </lineage>
</organism>
<dbReference type="NCBIfam" id="NF002343">
    <property type="entry name" value="PRK01305.1-4"/>
    <property type="match status" value="1"/>
</dbReference>
<dbReference type="HAMAP" id="MF_00689">
    <property type="entry name" value="Bpt"/>
    <property type="match status" value="1"/>
</dbReference>
<dbReference type="InterPro" id="IPR007472">
    <property type="entry name" value="N-end_Aminoacyl_Trfase_C"/>
</dbReference>